<evidence type="ECO:0000313" key="2">
    <source>
        <dbReference type="EMBL" id="GAA2458090.1"/>
    </source>
</evidence>
<dbReference type="PANTHER" id="PTHR43162">
    <property type="match status" value="1"/>
</dbReference>
<reference evidence="2 3" key="1">
    <citation type="journal article" date="2019" name="Int. J. Syst. Evol. Microbiol.">
        <title>The Global Catalogue of Microorganisms (GCM) 10K type strain sequencing project: providing services to taxonomists for standard genome sequencing and annotation.</title>
        <authorList>
            <consortium name="The Broad Institute Genomics Platform"/>
            <consortium name="The Broad Institute Genome Sequencing Center for Infectious Disease"/>
            <person name="Wu L."/>
            <person name="Ma J."/>
        </authorList>
    </citation>
    <scope>NUCLEOTIDE SEQUENCE [LARGE SCALE GENOMIC DNA]</scope>
    <source>
        <strain evidence="2 3">JCM 6922</strain>
    </source>
</reference>
<organism evidence="2 3">
    <name type="scientific">Streptomyces glaucus</name>
    <dbReference type="NCBI Taxonomy" id="284029"/>
    <lineage>
        <taxon>Bacteria</taxon>
        <taxon>Bacillati</taxon>
        <taxon>Actinomycetota</taxon>
        <taxon>Actinomycetes</taxon>
        <taxon>Kitasatosporales</taxon>
        <taxon>Streptomycetaceae</taxon>
        <taxon>Streptomyces</taxon>
    </lineage>
</organism>
<dbReference type="Gene3D" id="3.90.25.10">
    <property type="entry name" value="UDP-galactose 4-epimerase, domain 1"/>
    <property type="match status" value="1"/>
</dbReference>
<dbReference type="Gene3D" id="3.40.50.720">
    <property type="entry name" value="NAD(P)-binding Rossmann-like Domain"/>
    <property type="match status" value="1"/>
</dbReference>
<feature type="domain" description="NAD(P)-binding" evidence="1">
    <location>
        <begin position="28"/>
        <end position="212"/>
    </location>
</feature>
<accession>A0ABN3KF37</accession>
<protein>
    <submittedName>
        <fullName evidence="2">NAD(P)H-binding protein</fullName>
    </submittedName>
</protein>
<dbReference type="InterPro" id="IPR016040">
    <property type="entry name" value="NAD(P)-bd_dom"/>
</dbReference>
<dbReference type="SUPFAM" id="SSF51735">
    <property type="entry name" value="NAD(P)-binding Rossmann-fold domains"/>
    <property type="match status" value="1"/>
</dbReference>
<dbReference type="EMBL" id="BAAATK010000064">
    <property type="protein sequence ID" value="GAA2458090.1"/>
    <property type="molecule type" value="Genomic_DNA"/>
</dbReference>
<gene>
    <name evidence="2" type="ORF">GCM10010421_59390</name>
</gene>
<dbReference type="InterPro" id="IPR036291">
    <property type="entry name" value="NAD(P)-bd_dom_sf"/>
</dbReference>
<name>A0ABN3KF37_9ACTN</name>
<dbReference type="InterPro" id="IPR051604">
    <property type="entry name" value="Ergot_Alk_Oxidoreductase"/>
</dbReference>
<evidence type="ECO:0000259" key="1">
    <source>
        <dbReference type="Pfam" id="PF13460"/>
    </source>
</evidence>
<proteinExistence type="predicted"/>
<sequence length="315" mass="33498">MRARPAPARFSLSFHHLEFSVIVITTPTGQIGREVLDRLLDARDGAVPLRVIARDPGRLSSRAREAADVVRGSHADPAVLRAACAGADRVFWLVPPSPHAASAEEHFRAFSLPLCEVIREQGVERVVAVSTLGRGIAGNAGLVSASLAMDERIAATGVHYRAVCPPFLMENLLGQAAALRAGELFMAYPADRVLRTCATGDVAATAARLLLDDTWTGRGDVPTVGPDDLTPEGMAAVVSDVLDRTVRVRETTPEQYEASALRAGASEGWARALADMARALRDQGFYGADAPTTPETAPTGFGEWCEKVLRPAVLG</sequence>
<dbReference type="Pfam" id="PF13460">
    <property type="entry name" value="NAD_binding_10"/>
    <property type="match status" value="1"/>
</dbReference>
<evidence type="ECO:0000313" key="3">
    <source>
        <dbReference type="Proteomes" id="UP001500460"/>
    </source>
</evidence>
<dbReference type="Proteomes" id="UP001500460">
    <property type="component" value="Unassembled WGS sequence"/>
</dbReference>
<dbReference type="PANTHER" id="PTHR43162:SF1">
    <property type="entry name" value="PRESTALK A DIFFERENTIATION PROTEIN A"/>
    <property type="match status" value="1"/>
</dbReference>
<keyword evidence="3" id="KW-1185">Reference proteome</keyword>
<comment type="caution">
    <text evidence="2">The sequence shown here is derived from an EMBL/GenBank/DDBJ whole genome shotgun (WGS) entry which is preliminary data.</text>
</comment>